<keyword evidence="2" id="KW-0067">ATP-binding</keyword>
<dbReference type="GO" id="GO:0005524">
    <property type="term" value="F:ATP binding"/>
    <property type="evidence" value="ECO:0007669"/>
    <property type="project" value="UniProtKB-KW"/>
</dbReference>
<feature type="binding site" evidence="2">
    <location>
        <position position="447"/>
    </location>
    <ligand>
        <name>ATP</name>
        <dbReference type="ChEBI" id="CHEBI:30616"/>
    </ligand>
</feature>
<organism evidence="4 5">
    <name type="scientific">Brevundimonas subvibrioides</name>
    <dbReference type="NCBI Taxonomy" id="74313"/>
    <lineage>
        <taxon>Bacteria</taxon>
        <taxon>Pseudomonadati</taxon>
        <taxon>Pseudomonadota</taxon>
        <taxon>Alphaproteobacteria</taxon>
        <taxon>Caulobacterales</taxon>
        <taxon>Caulobacteraceae</taxon>
        <taxon>Brevundimonas</taxon>
    </lineage>
</organism>
<feature type="domain" description="Fido" evidence="3">
    <location>
        <begin position="328"/>
        <end position="463"/>
    </location>
</feature>
<dbReference type="SUPFAM" id="SSF140931">
    <property type="entry name" value="Fic-like"/>
    <property type="match status" value="1"/>
</dbReference>
<protein>
    <submittedName>
        <fullName evidence="4">Cell filamentation protein Fic</fullName>
    </submittedName>
</protein>
<gene>
    <name evidence="4" type="ORF">B7Y86_03085</name>
</gene>
<dbReference type="Pfam" id="PF02661">
    <property type="entry name" value="Fic"/>
    <property type="match status" value="1"/>
</dbReference>
<dbReference type="PANTHER" id="PTHR13504:SF38">
    <property type="entry name" value="FIDO DOMAIN-CONTAINING PROTEIN"/>
    <property type="match status" value="1"/>
</dbReference>
<keyword evidence="2" id="KW-0547">Nucleotide-binding</keyword>
<reference evidence="4 5" key="1">
    <citation type="submission" date="2017-03" db="EMBL/GenBank/DDBJ databases">
        <title>Lifting the veil on microbial sulfur biogeochemistry in mining wastewaters.</title>
        <authorList>
            <person name="Kantor R.S."/>
            <person name="Colenbrander Nelson T."/>
            <person name="Marshall S."/>
            <person name="Bennett D."/>
            <person name="Apte S."/>
            <person name="Camacho D."/>
            <person name="Thomas B.C."/>
            <person name="Warren L.A."/>
            <person name="Banfield J.F."/>
        </authorList>
    </citation>
    <scope>NUCLEOTIDE SEQUENCE [LARGE SCALE GENOMIC DNA]</scope>
    <source>
        <strain evidence="4">32-68-21</strain>
    </source>
</reference>
<dbReference type="Gene3D" id="1.10.3290.10">
    <property type="entry name" value="Fido-like domain"/>
    <property type="match status" value="1"/>
</dbReference>
<dbReference type="EMBL" id="NCEQ01000003">
    <property type="protein sequence ID" value="OYX58014.1"/>
    <property type="molecule type" value="Genomic_DNA"/>
</dbReference>
<dbReference type="Proteomes" id="UP000216147">
    <property type="component" value="Unassembled WGS sequence"/>
</dbReference>
<dbReference type="InterPro" id="IPR036597">
    <property type="entry name" value="Fido-like_dom_sf"/>
</dbReference>
<comment type="caution">
    <text evidence="4">The sequence shown here is derived from an EMBL/GenBank/DDBJ whole genome shotgun (WGS) entry which is preliminary data.</text>
</comment>
<proteinExistence type="predicted"/>
<evidence type="ECO:0000313" key="5">
    <source>
        <dbReference type="Proteomes" id="UP000216147"/>
    </source>
</evidence>
<evidence type="ECO:0000259" key="3">
    <source>
        <dbReference type="PROSITE" id="PS51459"/>
    </source>
</evidence>
<dbReference type="PROSITE" id="PS51459">
    <property type="entry name" value="FIDO"/>
    <property type="match status" value="1"/>
</dbReference>
<dbReference type="InterPro" id="IPR003812">
    <property type="entry name" value="Fido"/>
</dbReference>
<dbReference type="InterPro" id="IPR040198">
    <property type="entry name" value="Fido_containing"/>
</dbReference>
<feature type="active site" evidence="1">
    <location>
        <position position="402"/>
    </location>
</feature>
<sequence>MKPAEPVAMPRNPLADLPEVFLSTTALSDAVARARAQGLVRQLGPRLYTRNLIDAPETIIRRHLWQVVAAYMPDALIADRTAIENAPAADGSVFVVSARKREVVLPGLTIRPRRGPPPLDSDRPYIGGLHLSSLARAYLDNIAPSRRRTGEVSRTLSRAELETRLDDIVRRAGEAALNALRDEARRIAPALNRDNEMIELDRLIGALLGTREAPLETHRAKARGGGAPYDPDRIKLFEALYSELRATAPAMRQARERSGEARATLAFFEAYFSNFIEGTEFAVGEAADIVFNNVIPPERPADAHDVLGTWRIVSDPVEMGRRPRTPEELTTLLKSRHATLMGARPDKGPGQFKREANRAGQTFFVLPDQVEGTLAQGFDLYRGLETPFARAVYMMFLISEAHPFADGNGRIARIMMNAELVAESEERLVIPTIFRSNYLSALKALSNVGNPRPLVRTLDFAQRWVASLPWTTLAETQGPLRETNAFMDPGVADDAGIRLQIYDGLA</sequence>
<evidence type="ECO:0000313" key="4">
    <source>
        <dbReference type="EMBL" id="OYX58014.1"/>
    </source>
</evidence>
<feature type="binding site" evidence="2">
    <location>
        <begin position="406"/>
        <end position="413"/>
    </location>
    <ligand>
        <name>ATP</name>
        <dbReference type="ChEBI" id="CHEBI:30616"/>
    </ligand>
</feature>
<accession>A0A258HN33</accession>
<dbReference type="PANTHER" id="PTHR13504">
    <property type="entry name" value="FIDO DOMAIN-CONTAINING PROTEIN DDB_G0283145"/>
    <property type="match status" value="1"/>
</dbReference>
<name>A0A258HN33_9CAUL</name>
<evidence type="ECO:0000256" key="1">
    <source>
        <dbReference type="PIRSR" id="PIRSR640198-1"/>
    </source>
</evidence>
<dbReference type="AlphaFoldDB" id="A0A258HN33"/>
<evidence type="ECO:0000256" key="2">
    <source>
        <dbReference type="PIRSR" id="PIRSR640198-2"/>
    </source>
</evidence>